<organism evidence="2 3">
    <name type="scientific">Winogradskyella eximia</name>
    <dbReference type="NCBI Taxonomy" id="262006"/>
    <lineage>
        <taxon>Bacteria</taxon>
        <taxon>Pseudomonadati</taxon>
        <taxon>Bacteroidota</taxon>
        <taxon>Flavobacteriia</taxon>
        <taxon>Flavobacteriales</taxon>
        <taxon>Flavobacteriaceae</taxon>
        <taxon>Winogradskyella</taxon>
    </lineage>
</organism>
<keyword evidence="1" id="KW-0732">Signal</keyword>
<evidence type="ECO:0000313" key="2">
    <source>
        <dbReference type="EMBL" id="RED47032.1"/>
    </source>
</evidence>
<dbReference type="OrthoDB" id="1444143at2"/>
<dbReference type="EMBL" id="QRDV01000001">
    <property type="protein sequence ID" value="RED47032.1"/>
    <property type="molecule type" value="Genomic_DNA"/>
</dbReference>
<evidence type="ECO:0000256" key="1">
    <source>
        <dbReference type="SAM" id="SignalP"/>
    </source>
</evidence>
<dbReference type="RefSeq" id="WP_115816075.1">
    <property type="nucleotide sequence ID" value="NZ_QRDV01000001.1"/>
</dbReference>
<feature type="signal peptide" evidence="1">
    <location>
        <begin position="1"/>
        <end position="21"/>
    </location>
</feature>
<protein>
    <submittedName>
        <fullName evidence="2">Uncharacterized protein</fullName>
    </submittedName>
</protein>
<dbReference type="AlphaFoldDB" id="A0A3D9HC23"/>
<reference evidence="2 3" key="1">
    <citation type="submission" date="2018-07" db="EMBL/GenBank/DDBJ databases">
        <title>Genomic Encyclopedia of Type Strains, Phase III (KMG-III): the genomes of soil and plant-associated and newly described type strains.</title>
        <authorList>
            <person name="Whitman W."/>
        </authorList>
    </citation>
    <scope>NUCLEOTIDE SEQUENCE [LARGE SCALE GENOMIC DNA]</scope>
    <source>
        <strain evidence="2 3">CECT 7946</strain>
    </source>
</reference>
<gene>
    <name evidence="2" type="ORF">DFQ10_101811</name>
</gene>
<feature type="chain" id="PRO_5017715419" evidence="1">
    <location>
        <begin position="22"/>
        <end position="123"/>
    </location>
</feature>
<dbReference type="Proteomes" id="UP000256980">
    <property type="component" value="Unassembled WGS sequence"/>
</dbReference>
<keyword evidence="3" id="KW-1185">Reference proteome</keyword>
<name>A0A3D9HC23_9FLAO</name>
<evidence type="ECO:0000313" key="3">
    <source>
        <dbReference type="Proteomes" id="UP000256980"/>
    </source>
</evidence>
<sequence length="123" mass="14084">MLKTLFNIVLIFVGLANSAHAYDFQVLNSDLEHSISTEALGEVYENVNSHHYFFDLQIESFSTVSNADTEPPQLEEITVNSYGLSCLSNCFSALHHSQFVRAEHSSIINFHLREILFPFHCFW</sequence>
<proteinExistence type="predicted"/>
<comment type="caution">
    <text evidence="2">The sequence shown here is derived from an EMBL/GenBank/DDBJ whole genome shotgun (WGS) entry which is preliminary data.</text>
</comment>
<accession>A0A3D9HC23</accession>